<organism evidence="1 2">
    <name type="scientific">Crotalaria pallida</name>
    <name type="common">Smooth rattlebox</name>
    <name type="synonym">Crotalaria striata</name>
    <dbReference type="NCBI Taxonomy" id="3830"/>
    <lineage>
        <taxon>Eukaryota</taxon>
        <taxon>Viridiplantae</taxon>
        <taxon>Streptophyta</taxon>
        <taxon>Embryophyta</taxon>
        <taxon>Tracheophyta</taxon>
        <taxon>Spermatophyta</taxon>
        <taxon>Magnoliopsida</taxon>
        <taxon>eudicotyledons</taxon>
        <taxon>Gunneridae</taxon>
        <taxon>Pentapetalae</taxon>
        <taxon>rosids</taxon>
        <taxon>fabids</taxon>
        <taxon>Fabales</taxon>
        <taxon>Fabaceae</taxon>
        <taxon>Papilionoideae</taxon>
        <taxon>50 kb inversion clade</taxon>
        <taxon>genistoids sensu lato</taxon>
        <taxon>core genistoids</taxon>
        <taxon>Crotalarieae</taxon>
        <taxon>Crotalaria</taxon>
    </lineage>
</organism>
<dbReference type="Proteomes" id="UP001372338">
    <property type="component" value="Unassembled WGS sequence"/>
</dbReference>
<name>A0AAN9IFG7_CROPI</name>
<dbReference type="PANTHER" id="PTHR34956:SF1">
    <property type="entry name" value="DUF4005 DOMAIN-CONTAINING PROTEIN"/>
    <property type="match status" value="1"/>
</dbReference>
<accession>A0AAN9IFG7</accession>
<protein>
    <submittedName>
        <fullName evidence="1">Uncharacterized protein</fullName>
    </submittedName>
</protein>
<evidence type="ECO:0000313" key="2">
    <source>
        <dbReference type="Proteomes" id="UP001372338"/>
    </source>
</evidence>
<evidence type="ECO:0000313" key="1">
    <source>
        <dbReference type="EMBL" id="KAK7275230.1"/>
    </source>
</evidence>
<gene>
    <name evidence="1" type="ORF">RIF29_16339</name>
</gene>
<comment type="caution">
    <text evidence="1">The sequence shown here is derived from an EMBL/GenBank/DDBJ whole genome shotgun (WGS) entry which is preliminary data.</text>
</comment>
<dbReference type="EMBL" id="JAYWIO010000003">
    <property type="protein sequence ID" value="KAK7275230.1"/>
    <property type="molecule type" value="Genomic_DNA"/>
</dbReference>
<proteinExistence type="predicted"/>
<reference evidence="1 2" key="1">
    <citation type="submission" date="2024-01" db="EMBL/GenBank/DDBJ databases">
        <title>The genomes of 5 underutilized Papilionoideae crops provide insights into root nodulation and disease resistanc.</title>
        <authorList>
            <person name="Yuan L."/>
        </authorList>
    </citation>
    <scope>NUCLEOTIDE SEQUENCE [LARGE SCALE GENOMIC DNA]</scope>
    <source>
        <strain evidence="1">ZHUSHIDOU_FW_LH</strain>
        <tissue evidence="1">Leaf</tissue>
    </source>
</reference>
<sequence length="129" mass="14910">MESQYDDDTFYAEIRRQILLLTSEDNEELLERKSFNSNSVVANGGSIRSVYKSLSQPASHFCSWETESSGSPPDWLVKLWRKNEVKLWKNEKGKGTGVFIPQAVTCRKKHRPGTMNTTRRQIYRPVVKN</sequence>
<keyword evidence="2" id="KW-1185">Reference proteome</keyword>
<dbReference type="PANTHER" id="PTHR34956">
    <property type="entry name" value="OS05G0397300 PROTEIN"/>
    <property type="match status" value="1"/>
</dbReference>
<dbReference type="AlphaFoldDB" id="A0AAN9IFG7"/>